<dbReference type="Pfam" id="PF01343">
    <property type="entry name" value="Peptidase_S49"/>
    <property type="match status" value="2"/>
</dbReference>
<dbReference type="InterPro" id="IPR002142">
    <property type="entry name" value="Peptidase_S49"/>
</dbReference>
<evidence type="ECO:0000256" key="1">
    <source>
        <dbReference type="ARBA" id="ARBA00008683"/>
    </source>
</evidence>
<dbReference type="Proteomes" id="UP001168098">
    <property type="component" value="Unassembled WGS sequence"/>
</dbReference>
<dbReference type="CDD" id="cd07018">
    <property type="entry name" value="S49_SppA_67K_type"/>
    <property type="match status" value="1"/>
</dbReference>
<reference evidence="7 8" key="1">
    <citation type="journal article" date="2023" name="BMC Biotechnol.">
        <title>Vitis rotundifolia cv Carlos genome sequencing.</title>
        <authorList>
            <person name="Huff M."/>
            <person name="Hulse-Kemp A."/>
            <person name="Scheffler B."/>
            <person name="Youngblood R."/>
            <person name="Simpson S."/>
            <person name="Babiker E."/>
            <person name="Staton M."/>
        </authorList>
    </citation>
    <scope>NUCLEOTIDE SEQUENCE [LARGE SCALE GENOMIC DNA]</scope>
    <source>
        <tissue evidence="7">Leaf</tissue>
    </source>
</reference>
<dbReference type="PANTHER" id="PTHR33209:SF1">
    <property type="entry name" value="PEPTIDASE S49 DOMAIN-CONTAINING PROTEIN"/>
    <property type="match status" value="1"/>
</dbReference>
<evidence type="ECO:0000256" key="3">
    <source>
        <dbReference type="ARBA" id="ARBA00022801"/>
    </source>
</evidence>
<name>A0AA38YV27_VITRO</name>
<keyword evidence="2" id="KW-0645">Protease</keyword>
<dbReference type="InterPro" id="IPR029045">
    <property type="entry name" value="ClpP/crotonase-like_dom_sf"/>
</dbReference>
<dbReference type="EMBL" id="JARBHA010000017">
    <property type="protein sequence ID" value="KAJ9677164.1"/>
    <property type="molecule type" value="Genomic_DNA"/>
</dbReference>
<dbReference type="PANTHER" id="PTHR33209">
    <property type="entry name" value="PROTEASE 4"/>
    <property type="match status" value="1"/>
</dbReference>
<comment type="caution">
    <text evidence="7">The sequence shown here is derived from an EMBL/GenBank/DDBJ whole genome shotgun (WGS) entry which is preliminary data.</text>
</comment>
<sequence length="519" mass="57818">MSKLLHGCHLTSIHRRSCAAILSKSLRSIRVVSSLQPQFSPSKPQNALSYFSSSLHRRNLSLRAFDSSSETKSDVVSEETGEKDYKDDDGALSSTSVAEEFPTGDFEFKEMSGWMSFVVKLRMLIAFPWERVRKGSVFTMKLRGQISDQLKSRFSSGLSLPQICENFIKAAYDPRISGIYLHIEPLSCGWGKVEEIRRHILDFKKSGKFIVAYAPACGEKEYYLGSACDELYAPPSAYFSLYGLTVQASFLGGVFEKVGIEPQVQRIGKYKSAGDQLTRKTMSEENCEMLTALLDNIYGNWLDKISSAKGKKREDTENFINEGVYQVEKLKEEGWITNINYDDEVISILKERLGQPKDKNLPMVDYRKYSKVRKWTLGLSGGKDQIAVIRASGSISRVRSPFSIPGSGITSEQFIEKIRSVRDSKRYKAVIIRIDSPGGDALASDLMWREIRLLAASKPVIASMSDVAASGGYYMAMGAGTIVAENLTLTGSIGVVTGKADNHKFQWTSISMRLNDAKL</sequence>
<dbReference type="SUPFAM" id="SSF52096">
    <property type="entry name" value="ClpP/crotonase"/>
    <property type="match status" value="2"/>
</dbReference>
<protein>
    <recommendedName>
        <fullName evidence="6">Peptidase S49 domain-containing protein</fullName>
    </recommendedName>
</protein>
<proteinExistence type="inferred from homology"/>
<dbReference type="InterPro" id="IPR047217">
    <property type="entry name" value="S49_SppA_67K_type_N"/>
</dbReference>
<feature type="region of interest" description="Disordered" evidence="5">
    <location>
        <begin position="72"/>
        <end position="91"/>
    </location>
</feature>
<feature type="compositionally biased region" description="Basic and acidic residues" evidence="5">
    <location>
        <begin position="72"/>
        <end position="89"/>
    </location>
</feature>
<evidence type="ECO:0000256" key="2">
    <source>
        <dbReference type="ARBA" id="ARBA00022670"/>
    </source>
</evidence>
<dbReference type="CDD" id="cd07023">
    <property type="entry name" value="S49_Sppa_N_C"/>
    <property type="match status" value="1"/>
</dbReference>
<dbReference type="AlphaFoldDB" id="A0AA38YV27"/>
<gene>
    <name evidence="7" type="ORF">PVL29_022255</name>
</gene>
<comment type="similarity">
    <text evidence="1">Belongs to the peptidase S49 family.</text>
</comment>
<organism evidence="7 8">
    <name type="scientific">Vitis rotundifolia</name>
    <name type="common">Muscadine grape</name>
    <dbReference type="NCBI Taxonomy" id="103349"/>
    <lineage>
        <taxon>Eukaryota</taxon>
        <taxon>Viridiplantae</taxon>
        <taxon>Streptophyta</taxon>
        <taxon>Embryophyta</taxon>
        <taxon>Tracheophyta</taxon>
        <taxon>Spermatophyta</taxon>
        <taxon>Magnoliopsida</taxon>
        <taxon>eudicotyledons</taxon>
        <taxon>Gunneridae</taxon>
        <taxon>Pentapetalae</taxon>
        <taxon>rosids</taxon>
        <taxon>Vitales</taxon>
        <taxon>Vitaceae</taxon>
        <taxon>Viteae</taxon>
        <taxon>Vitis</taxon>
    </lineage>
</organism>
<dbReference type="GO" id="GO:0006508">
    <property type="term" value="P:proteolysis"/>
    <property type="evidence" value="ECO:0007669"/>
    <property type="project" value="UniProtKB-KW"/>
</dbReference>
<dbReference type="Gene3D" id="3.90.226.10">
    <property type="entry name" value="2-enoyl-CoA Hydratase, Chain A, domain 1"/>
    <property type="match status" value="2"/>
</dbReference>
<dbReference type="GO" id="GO:0008236">
    <property type="term" value="F:serine-type peptidase activity"/>
    <property type="evidence" value="ECO:0007669"/>
    <property type="project" value="UniProtKB-KW"/>
</dbReference>
<keyword evidence="3" id="KW-0378">Hydrolase</keyword>
<evidence type="ECO:0000313" key="8">
    <source>
        <dbReference type="Proteomes" id="UP001168098"/>
    </source>
</evidence>
<dbReference type="InterPro" id="IPR047272">
    <property type="entry name" value="S49_SppA_C"/>
</dbReference>
<keyword evidence="4" id="KW-0720">Serine protease</keyword>
<accession>A0AA38YV27</accession>
<feature type="domain" description="Peptidase S49" evidence="6">
    <location>
        <begin position="454"/>
        <end position="501"/>
    </location>
</feature>
<feature type="domain" description="Peptidase S49" evidence="6">
    <location>
        <begin position="203"/>
        <end position="352"/>
    </location>
</feature>
<evidence type="ECO:0000256" key="5">
    <source>
        <dbReference type="SAM" id="MobiDB-lite"/>
    </source>
</evidence>
<keyword evidence="8" id="KW-1185">Reference proteome</keyword>
<evidence type="ECO:0000259" key="6">
    <source>
        <dbReference type="Pfam" id="PF01343"/>
    </source>
</evidence>
<evidence type="ECO:0000256" key="4">
    <source>
        <dbReference type="ARBA" id="ARBA00022825"/>
    </source>
</evidence>
<dbReference type="Gene3D" id="6.20.330.10">
    <property type="match status" value="1"/>
</dbReference>
<evidence type="ECO:0000313" key="7">
    <source>
        <dbReference type="EMBL" id="KAJ9677164.1"/>
    </source>
</evidence>